<organism evidence="1 2">
    <name type="scientific">Avena sativa</name>
    <name type="common">Oat</name>
    <dbReference type="NCBI Taxonomy" id="4498"/>
    <lineage>
        <taxon>Eukaryota</taxon>
        <taxon>Viridiplantae</taxon>
        <taxon>Streptophyta</taxon>
        <taxon>Embryophyta</taxon>
        <taxon>Tracheophyta</taxon>
        <taxon>Spermatophyta</taxon>
        <taxon>Magnoliopsida</taxon>
        <taxon>Liliopsida</taxon>
        <taxon>Poales</taxon>
        <taxon>Poaceae</taxon>
        <taxon>BOP clade</taxon>
        <taxon>Pooideae</taxon>
        <taxon>Poodae</taxon>
        <taxon>Poeae</taxon>
        <taxon>Poeae Chloroplast Group 1 (Aveneae type)</taxon>
        <taxon>Aveninae</taxon>
        <taxon>Avena</taxon>
    </lineage>
</organism>
<accession>A0ACD5T970</accession>
<name>A0ACD5T970_AVESA</name>
<dbReference type="Proteomes" id="UP001732700">
    <property type="component" value="Chromosome 1A"/>
</dbReference>
<evidence type="ECO:0000313" key="2">
    <source>
        <dbReference type="Proteomes" id="UP001732700"/>
    </source>
</evidence>
<sequence length="159" mass="17691">MICAFWNSRGISAPGRKKFIDDNLVPLNVDYIGFQETKKENFSNSFLKSLLGNRNFGWNYLPAVGTAGGILVGINCDKFDIVAWDIRVFSVSTVVRNKVSGANIRITTVYGPSYDDKKQAFISELHGLFLNWDGPAMIGGDFNLIRSPEDKSSGNIDFR</sequence>
<keyword evidence="2" id="KW-1185">Reference proteome</keyword>
<protein>
    <submittedName>
        <fullName evidence="1">Uncharacterized protein</fullName>
    </submittedName>
</protein>
<reference evidence="1" key="2">
    <citation type="submission" date="2025-09" db="UniProtKB">
        <authorList>
            <consortium name="EnsemblPlants"/>
        </authorList>
    </citation>
    <scope>IDENTIFICATION</scope>
</reference>
<evidence type="ECO:0000313" key="1">
    <source>
        <dbReference type="EnsemblPlants" id="AVESA.00010b.r2.1AG0013300.1.CDS.1"/>
    </source>
</evidence>
<proteinExistence type="predicted"/>
<dbReference type="EnsemblPlants" id="AVESA.00010b.r2.1AG0013300.1">
    <property type="protein sequence ID" value="AVESA.00010b.r2.1AG0013300.1.CDS.1"/>
    <property type="gene ID" value="AVESA.00010b.r2.1AG0013300"/>
</dbReference>
<reference evidence="1" key="1">
    <citation type="submission" date="2021-05" db="EMBL/GenBank/DDBJ databases">
        <authorList>
            <person name="Scholz U."/>
            <person name="Mascher M."/>
            <person name="Fiebig A."/>
        </authorList>
    </citation>
    <scope>NUCLEOTIDE SEQUENCE [LARGE SCALE GENOMIC DNA]</scope>
</reference>